<accession>A0A7G5IE31</accession>
<proteinExistence type="predicted"/>
<protein>
    <submittedName>
        <fullName evidence="2">VOC family protein</fullName>
    </submittedName>
</protein>
<evidence type="ECO:0000313" key="2">
    <source>
        <dbReference type="EMBL" id="QMW21623.1"/>
    </source>
</evidence>
<evidence type="ECO:0000259" key="1">
    <source>
        <dbReference type="Pfam" id="PF13468"/>
    </source>
</evidence>
<feature type="domain" description="Glyoxalase-like" evidence="1">
    <location>
        <begin position="2"/>
        <end position="106"/>
    </location>
</feature>
<dbReference type="Proteomes" id="UP000515292">
    <property type="component" value="Chromosome"/>
</dbReference>
<sequence length="215" mass="23560">MIDHIFMLIDPDGPAIDRMNALGLVETYRRTHEGQGTRNVCYGFDNMFLELLWVDDPQAALSPPIRRTGLYDRSLWRTNDACPFGIAWRATTLAAEPAISTWAFSPPYLPDGMAIAVAEDSDDFRQPMMFRSPGSAPPIDWPPERRGDLQHGCGLGAVQEIVLTLPASLGPSDALKTIAADCQPHLTLTRGSAWRLEIRAEGLNGSPGLIIGLPH</sequence>
<name>A0A7G5IE31_9SPHN</name>
<reference evidence="2 3" key="1">
    <citation type="submission" date="2020-07" db="EMBL/GenBank/DDBJ databases">
        <title>Complete genome sequence for Sandaracinobacter sp. M6.</title>
        <authorList>
            <person name="Tang Y."/>
            <person name="Liu Q."/>
            <person name="Guo Z."/>
            <person name="Lei P."/>
            <person name="Huang B."/>
        </authorList>
    </citation>
    <scope>NUCLEOTIDE SEQUENCE [LARGE SCALE GENOMIC DNA]</scope>
    <source>
        <strain evidence="2 3">M6</strain>
    </source>
</reference>
<evidence type="ECO:0000313" key="3">
    <source>
        <dbReference type="Proteomes" id="UP000515292"/>
    </source>
</evidence>
<gene>
    <name evidence="2" type="ORF">H3309_09315</name>
</gene>
<dbReference type="RefSeq" id="WP_182294472.1">
    <property type="nucleotide sequence ID" value="NZ_CP059851.1"/>
</dbReference>
<dbReference type="Gene3D" id="3.10.180.10">
    <property type="entry name" value="2,3-Dihydroxybiphenyl 1,2-Dioxygenase, domain 1"/>
    <property type="match status" value="1"/>
</dbReference>
<dbReference type="InterPro" id="IPR029068">
    <property type="entry name" value="Glyas_Bleomycin-R_OHBP_Dase"/>
</dbReference>
<dbReference type="EMBL" id="CP059851">
    <property type="protein sequence ID" value="QMW21623.1"/>
    <property type="molecule type" value="Genomic_DNA"/>
</dbReference>
<keyword evidence="3" id="KW-1185">Reference proteome</keyword>
<dbReference type="Pfam" id="PF13468">
    <property type="entry name" value="Glyoxalase_3"/>
    <property type="match status" value="1"/>
</dbReference>
<dbReference type="KEGG" id="sand:H3309_09315"/>
<dbReference type="AlphaFoldDB" id="A0A7G5IE31"/>
<dbReference type="InterPro" id="IPR025870">
    <property type="entry name" value="Glyoxalase-like_dom"/>
</dbReference>
<dbReference type="SUPFAM" id="SSF54593">
    <property type="entry name" value="Glyoxalase/Bleomycin resistance protein/Dihydroxybiphenyl dioxygenase"/>
    <property type="match status" value="1"/>
</dbReference>
<organism evidence="2 3">
    <name type="scientific">Sandaracinobacteroides saxicola</name>
    <dbReference type="NCBI Taxonomy" id="2759707"/>
    <lineage>
        <taxon>Bacteria</taxon>
        <taxon>Pseudomonadati</taxon>
        <taxon>Pseudomonadota</taxon>
        <taxon>Alphaproteobacteria</taxon>
        <taxon>Sphingomonadales</taxon>
        <taxon>Sphingosinicellaceae</taxon>
        <taxon>Sandaracinobacteroides</taxon>
    </lineage>
</organism>